<evidence type="ECO:0000313" key="3">
    <source>
        <dbReference type="Proteomes" id="UP000602260"/>
    </source>
</evidence>
<dbReference type="InterPro" id="IPR011033">
    <property type="entry name" value="PRC_barrel-like_sf"/>
</dbReference>
<organism evidence="2 3">
    <name type="scientific">Flintibacter faecis</name>
    <dbReference type="NCBI Taxonomy" id="2763047"/>
    <lineage>
        <taxon>Bacteria</taxon>
        <taxon>Bacillati</taxon>
        <taxon>Bacillota</taxon>
        <taxon>Clostridia</taxon>
        <taxon>Eubacteriales</taxon>
        <taxon>Flintibacter</taxon>
    </lineage>
</organism>
<dbReference type="InterPro" id="IPR014238">
    <property type="entry name" value="Spore_YlmC/YmxH"/>
</dbReference>
<name>A0A8J6IZ64_9FIRM</name>
<proteinExistence type="predicted"/>
<dbReference type="Gene3D" id="2.30.30.240">
    <property type="entry name" value="PRC-barrel domain"/>
    <property type="match status" value="1"/>
</dbReference>
<dbReference type="NCBIfam" id="TIGR02888">
    <property type="entry name" value="spore_YlmC_YmxH"/>
    <property type="match status" value="1"/>
</dbReference>
<accession>A0A8J6IZ64</accession>
<dbReference type="InterPro" id="IPR027275">
    <property type="entry name" value="PRC-brl_dom"/>
</dbReference>
<dbReference type="AlphaFoldDB" id="A0A8J6IZ64"/>
<comment type="caution">
    <text evidence="2">The sequence shown here is derived from an EMBL/GenBank/DDBJ whole genome shotgun (WGS) entry which is preliminary data.</text>
</comment>
<dbReference type="SUPFAM" id="SSF50346">
    <property type="entry name" value="PRC-barrel domain"/>
    <property type="match status" value="1"/>
</dbReference>
<keyword evidence="3" id="KW-1185">Reference proteome</keyword>
<reference evidence="2" key="1">
    <citation type="submission" date="2020-08" db="EMBL/GenBank/DDBJ databases">
        <title>Genome public.</title>
        <authorList>
            <person name="Liu C."/>
            <person name="Sun Q."/>
        </authorList>
    </citation>
    <scope>NUCLEOTIDE SEQUENCE</scope>
    <source>
        <strain evidence="2">BX5</strain>
    </source>
</reference>
<dbReference type="Proteomes" id="UP000602260">
    <property type="component" value="Unassembled WGS sequence"/>
</dbReference>
<evidence type="ECO:0000259" key="1">
    <source>
        <dbReference type="Pfam" id="PF05239"/>
    </source>
</evidence>
<sequence>MNISMEQLRYKEVVSLADGTRFGYVGDLEVDTDLGQVTALIIPGRPRLLGLLGREPDRTIPWSAVRRFGEDIVLADLPGQRGD</sequence>
<evidence type="ECO:0000313" key="2">
    <source>
        <dbReference type="EMBL" id="MBC5717158.1"/>
    </source>
</evidence>
<gene>
    <name evidence="2" type="ORF">H8S55_07475</name>
</gene>
<dbReference type="RefSeq" id="WP_186878450.1">
    <property type="nucleotide sequence ID" value="NZ_JACOPN010000004.1"/>
</dbReference>
<dbReference type="PANTHER" id="PTHR40061">
    <property type="entry name" value="SPORULATION PROTEIN YLMC-RELATED"/>
    <property type="match status" value="1"/>
</dbReference>
<protein>
    <submittedName>
        <fullName evidence="2">YlmC/YmxH family sporulation protein</fullName>
    </submittedName>
</protein>
<dbReference type="Pfam" id="PF05239">
    <property type="entry name" value="PRC"/>
    <property type="match status" value="1"/>
</dbReference>
<dbReference type="PANTHER" id="PTHR40061:SF1">
    <property type="entry name" value="SPORULATION PROTEIN YLMC-RELATED"/>
    <property type="match status" value="1"/>
</dbReference>
<dbReference type="EMBL" id="JACOPN010000004">
    <property type="protein sequence ID" value="MBC5717158.1"/>
    <property type="molecule type" value="Genomic_DNA"/>
</dbReference>
<feature type="domain" description="PRC-barrel" evidence="1">
    <location>
        <begin position="6"/>
        <end position="77"/>
    </location>
</feature>